<dbReference type="PROSITE" id="PS51804">
    <property type="entry name" value="ZF_C2HC_LYAR"/>
    <property type="match status" value="2"/>
</dbReference>
<dbReference type="Gene3D" id="3.30.1490.490">
    <property type="match status" value="1"/>
</dbReference>
<dbReference type="PROSITE" id="PS00478">
    <property type="entry name" value="LIM_DOMAIN_1"/>
    <property type="match status" value="1"/>
</dbReference>
<feature type="region of interest" description="Disordered" evidence="9">
    <location>
        <begin position="162"/>
        <end position="185"/>
    </location>
</feature>
<dbReference type="Proteomes" id="UP001474421">
    <property type="component" value="Unassembled WGS sequence"/>
</dbReference>
<feature type="compositionally biased region" description="Basic and acidic residues" evidence="9">
    <location>
        <begin position="211"/>
        <end position="226"/>
    </location>
</feature>
<dbReference type="GO" id="GO:0000122">
    <property type="term" value="P:negative regulation of transcription by RNA polymerase II"/>
    <property type="evidence" value="ECO:0007669"/>
    <property type="project" value="TreeGrafter"/>
</dbReference>
<organism evidence="11 12">
    <name type="scientific">Crotalus adamanteus</name>
    <name type="common">Eastern diamondback rattlesnake</name>
    <dbReference type="NCBI Taxonomy" id="8729"/>
    <lineage>
        <taxon>Eukaryota</taxon>
        <taxon>Metazoa</taxon>
        <taxon>Chordata</taxon>
        <taxon>Craniata</taxon>
        <taxon>Vertebrata</taxon>
        <taxon>Euteleostomi</taxon>
        <taxon>Lepidosauria</taxon>
        <taxon>Squamata</taxon>
        <taxon>Bifurcata</taxon>
        <taxon>Unidentata</taxon>
        <taxon>Episquamata</taxon>
        <taxon>Toxicofera</taxon>
        <taxon>Serpentes</taxon>
        <taxon>Colubroidea</taxon>
        <taxon>Viperidae</taxon>
        <taxon>Crotalinae</taxon>
        <taxon>Crotalus</taxon>
    </lineage>
</organism>
<evidence type="ECO:0000313" key="11">
    <source>
        <dbReference type="EMBL" id="KAK9399276.1"/>
    </source>
</evidence>
<reference evidence="11 12" key="1">
    <citation type="journal article" date="2024" name="Proc. Natl. Acad. Sci. U.S.A.">
        <title>The genetic regulatory architecture and epigenomic basis for age-related changes in rattlesnake venom.</title>
        <authorList>
            <person name="Hogan M.P."/>
            <person name="Holding M.L."/>
            <person name="Nystrom G.S."/>
            <person name="Colston T.J."/>
            <person name="Bartlett D.A."/>
            <person name="Mason A.J."/>
            <person name="Ellsworth S.A."/>
            <person name="Rautsaw R.M."/>
            <person name="Lawrence K.C."/>
            <person name="Strickland J.L."/>
            <person name="He B."/>
            <person name="Fraser P."/>
            <person name="Margres M.J."/>
            <person name="Gilbert D.M."/>
            <person name="Gibbs H.L."/>
            <person name="Parkinson C.L."/>
            <person name="Rokyta D.R."/>
        </authorList>
    </citation>
    <scope>NUCLEOTIDE SEQUENCE [LARGE SCALE GENOMIC DNA]</scope>
    <source>
        <strain evidence="11">DRR0105</strain>
    </source>
</reference>
<gene>
    <name evidence="11" type="ORF">NXF25_014245</name>
</gene>
<proteinExistence type="predicted"/>
<evidence type="ECO:0000256" key="8">
    <source>
        <dbReference type="PROSITE-ProRule" id="PRU01145"/>
    </source>
</evidence>
<protein>
    <submittedName>
        <fullName evidence="11">Cell growth-regulating nucleolar protein</fullName>
    </submittedName>
</protein>
<evidence type="ECO:0000256" key="3">
    <source>
        <dbReference type="ARBA" id="ARBA00022737"/>
    </source>
</evidence>
<dbReference type="InterPro" id="IPR039999">
    <property type="entry name" value="LYAR"/>
</dbReference>
<dbReference type="GO" id="GO:0005730">
    <property type="term" value="C:nucleolus"/>
    <property type="evidence" value="ECO:0007669"/>
    <property type="project" value="TreeGrafter"/>
</dbReference>
<feature type="region of interest" description="Disordered" evidence="9">
    <location>
        <begin position="211"/>
        <end position="271"/>
    </location>
</feature>
<dbReference type="Pfam" id="PF08790">
    <property type="entry name" value="zf-LYAR"/>
    <property type="match status" value="1"/>
</dbReference>
<dbReference type="GO" id="GO:0003677">
    <property type="term" value="F:DNA binding"/>
    <property type="evidence" value="ECO:0007669"/>
    <property type="project" value="InterPro"/>
</dbReference>
<feature type="domain" description="LIM zinc-binding" evidence="10">
    <location>
        <begin position="6"/>
        <end position="40"/>
    </location>
</feature>
<dbReference type="PANTHER" id="PTHR13100">
    <property type="entry name" value="CELL GROWTH-REGULATING NUCLEOLAR PROTEIN LYAR"/>
    <property type="match status" value="1"/>
</dbReference>
<dbReference type="InterPro" id="IPR014898">
    <property type="entry name" value="Znf_C2H2_LYAR"/>
</dbReference>
<evidence type="ECO:0000256" key="5">
    <source>
        <dbReference type="ARBA" id="ARBA00022833"/>
    </source>
</evidence>
<keyword evidence="5" id="KW-0862">Zinc</keyword>
<dbReference type="InterPro" id="IPR058719">
    <property type="entry name" value="WHD_LYAR"/>
</dbReference>
<keyword evidence="12" id="KW-1185">Reference proteome</keyword>
<keyword evidence="6" id="KW-0440">LIM domain</keyword>
<evidence type="ECO:0000256" key="2">
    <source>
        <dbReference type="ARBA" id="ARBA00022723"/>
    </source>
</evidence>
<evidence type="ECO:0000256" key="7">
    <source>
        <dbReference type="ARBA" id="ARBA00023242"/>
    </source>
</evidence>
<dbReference type="SUPFAM" id="SSF57667">
    <property type="entry name" value="beta-beta-alpha zinc fingers"/>
    <property type="match status" value="2"/>
</dbReference>
<evidence type="ECO:0000256" key="9">
    <source>
        <dbReference type="SAM" id="MobiDB-lite"/>
    </source>
</evidence>
<keyword evidence="7" id="KW-0539">Nucleus</keyword>
<dbReference type="GO" id="GO:0008270">
    <property type="term" value="F:zinc ion binding"/>
    <property type="evidence" value="ECO:0007669"/>
    <property type="project" value="UniProtKB-KW"/>
</dbReference>
<dbReference type="AlphaFoldDB" id="A0AAW1BC15"/>
<sequence>MVFFTCNACGEALKKGQVEKHLNMCRHCQCLSCMDCGKDFWDDDYKHHVKCLSEDQKYGGKNYEAKVPKGDVKQQEWIQKIHEIIKESNINIKVRDILQQMYAYDNIPRKKRKFQNWMANSLKIHNPTLQDQVWDIFSEAVRKETLEIQSVKNEIMPVVSENNVRKTEKPKEEKSKKELKEKKSIRKLKAQQENLECLKSEKSRRDILEEGSIKMPQSDHLEKAKQQEAAGLAKVPRKGRGPEAEEAETQARVKKRKNSCTKDESPIPTKIMNCSEVEENKHQGKFNWKGTIRAVLKQAPDSELSIKKLRKKVIAQYYSTAGDRHKSKEETLALFNKKVSSNPKFRLFSKPPNTSSFAGDIGGEATFFDKRS</sequence>
<keyword evidence="4 8" id="KW-0863">Zinc-finger</keyword>
<evidence type="ECO:0000259" key="10">
    <source>
        <dbReference type="PROSITE" id="PS00478"/>
    </source>
</evidence>
<dbReference type="FunFam" id="3.30.1490.490:FF:000001">
    <property type="entry name" value="cell growth-regulating nucleolar protein-like"/>
    <property type="match status" value="1"/>
</dbReference>
<keyword evidence="3" id="KW-0677">Repeat</keyword>
<dbReference type="GO" id="GO:0006364">
    <property type="term" value="P:rRNA processing"/>
    <property type="evidence" value="ECO:0007669"/>
    <property type="project" value="TreeGrafter"/>
</dbReference>
<evidence type="ECO:0000256" key="6">
    <source>
        <dbReference type="ARBA" id="ARBA00023038"/>
    </source>
</evidence>
<dbReference type="CDD" id="cd08368">
    <property type="entry name" value="LIM"/>
    <property type="match status" value="1"/>
</dbReference>
<dbReference type="PANTHER" id="PTHR13100:SF10">
    <property type="entry name" value="CELL GROWTH-REGULATING NUCLEOLAR PROTEIN"/>
    <property type="match status" value="1"/>
</dbReference>
<comment type="subcellular location">
    <subcellularLocation>
        <location evidence="1">Nucleus</location>
    </subcellularLocation>
</comment>
<dbReference type="Pfam" id="PF25879">
    <property type="entry name" value="WHD_LYAR"/>
    <property type="match status" value="1"/>
</dbReference>
<evidence type="ECO:0000313" key="12">
    <source>
        <dbReference type="Proteomes" id="UP001474421"/>
    </source>
</evidence>
<comment type="caution">
    <text evidence="11">The sequence shown here is derived from an EMBL/GenBank/DDBJ whole genome shotgun (WGS) entry which is preliminary data.</text>
</comment>
<accession>A0AAW1BC15</accession>
<dbReference type="InterPro" id="IPR001781">
    <property type="entry name" value="Znf_LIM"/>
</dbReference>
<name>A0AAW1BC15_CROAD</name>
<evidence type="ECO:0000256" key="4">
    <source>
        <dbReference type="ARBA" id="ARBA00022771"/>
    </source>
</evidence>
<keyword evidence="2" id="KW-0479">Metal-binding</keyword>
<feature type="compositionally biased region" description="Basic and acidic residues" evidence="9">
    <location>
        <begin position="163"/>
        <end position="182"/>
    </location>
</feature>
<dbReference type="EMBL" id="JAOTOJ010000007">
    <property type="protein sequence ID" value="KAK9399276.1"/>
    <property type="molecule type" value="Genomic_DNA"/>
</dbReference>
<evidence type="ECO:0000256" key="1">
    <source>
        <dbReference type="ARBA" id="ARBA00004123"/>
    </source>
</evidence>
<dbReference type="InterPro" id="IPR036236">
    <property type="entry name" value="Znf_C2H2_sf"/>
</dbReference>